<dbReference type="AlphaFoldDB" id="A0A8J5JT06"/>
<sequence length="147" mass="16209">MTYTSTFNDLVNLVVCEEFKKRIPFNIMGNLEDKGEKDLMKQAQLADRCELVHRFKGENKNPNIVKSPSGQNLGTKATITYLGHIVGQGRCRPKTVNVDAILNVAVSITCKSLMGFLGMAGYYRRYGKNFASVAAPLTSLTSGKVPF</sequence>
<accession>A0A8J5JT06</accession>
<dbReference type="InterPro" id="IPR051320">
    <property type="entry name" value="Viral_Replic_Matur_Polypro"/>
</dbReference>
<dbReference type="Proteomes" id="UP000747542">
    <property type="component" value="Unassembled WGS sequence"/>
</dbReference>
<dbReference type="Gene3D" id="3.30.70.270">
    <property type="match status" value="1"/>
</dbReference>
<dbReference type="EMBL" id="JAHLQT010028808">
    <property type="protein sequence ID" value="KAG7161891.1"/>
    <property type="molecule type" value="Genomic_DNA"/>
</dbReference>
<evidence type="ECO:0000313" key="1">
    <source>
        <dbReference type="EMBL" id="KAG7161891.1"/>
    </source>
</evidence>
<dbReference type="SUPFAM" id="SSF56672">
    <property type="entry name" value="DNA/RNA polymerases"/>
    <property type="match status" value="1"/>
</dbReference>
<dbReference type="InterPro" id="IPR043502">
    <property type="entry name" value="DNA/RNA_pol_sf"/>
</dbReference>
<comment type="caution">
    <text evidence="1">The sequence shown here is derived from an EMBL/GenBank/DDBJ whole genome shotgun (WGS) entry which is preliminary data.</text>
</comment>
<keyword evidence="2" id="KW-1185">Reference proteome</keyword>
<dbReference type="PANTHER" id="PTHR33064:SF29">
    <property type="entry name" value="PEPTIDASE A2 DOMAIN-CONTAINING PROTEIN-RELATED"/>
    <property type="match status" value="1"/>
</dbReference>
<dbReference type="InterPro" id="IPR043128">
    <property type="entry name" value="Rev_trsase/Diguanyl_cyclase"/>
</dbReference>
<proteinExistence type="predicted"/>
<reference evidence="1" key="1">
    <citation type="journal article" date="2021" name="Sci. Adv.">
        <title>The American lobster genome reveals insights on longevity, neural, and immune adaptations.</title>
        <authorList>
            <person name="Polinski J.M."/>
            <person name="Zimin A.V."/>
            <person name="Clark K.F."/>
            <person name="Kohn A.B."/>
            <person name="Sadowski N."/>
            <person name="Timp W."/>
            <person name="Ptitsyn A."/>
            <person name="Khanna P."/>
            <person name="Romanova D.Y."/>
            <person name="Williams P."/>
            <person name="Greenwood S.J."/>
            <person name="Moroz L.L."/>
            <person name="Walt D.R."/>
            <person name="Bodnar A.G."/>
        </authorList>
    </citation>
    <scope>NUCLEOTIDE SEQUENCE</scope>
    <source>
        <strain evidence="1">GMGI-L3</strain>
    </source>
</reference>
<organism evidence="1 2">
    <name type="scientific">Homarus americanus</name>
    <name type="common">American lobster</name>
    <dbReference type="NCBI Taxonomy" id="6706"/>
    <lineage>
        <taxon>Eukaryota</taxon>
        <taxon>Metazoa</taxon>
        <taxon>Ecdysozoa</taxon>
        <taxon>Arthropoda</taxon>
        <taxon>Crustacea</taxon>
        <taxon>Multicrustacea</taxon>
        <taxon>Malacostraca</taxon>
        <taxon>Eumalacostraca</taxon>
        <taxon>Eucarida</taxon>
        <taxon>Decapoda</taxon>
        <taxon>Pleocyemata</taxon>
        <taxon>Astacidea</taxon>
        <taxon>Nephropoidea</taxon>
        <taxon>Nephropidae</taxon>
        <taxon>Homarus</taxon>
    </lineage>
</organism>
<evidence type="ECO:0000313" key="2">
    <source>
        <dbReference type="Proteomes" id="UP000747542"/>
    </source>
</evidence>
<gene>
    <name evidence="1" type="primary">pol-L8</name>
    <name evidence="1" type="ORF">Hamer_G007565</name>
</gene>
<name>A0A8J5JT06_HOMAM</name>
<protein>
    <submittedName>
        <fullName evidence="1">Pol Retrovirus-related Pol polyprotein from transposon-like 8</fullName>
    </submittedName>
</protein>
<dbReference type="PANTHER" id="PTHR33064">
    <property type="entry name" value="POL PROTEIN"/>
    <property type="match status" value="1"/>
</dbReference>
<dbReference type="GO" id="GO:0071897">
    <property type="term" value="P:DNA biosynthetic process"/>
    <property type="evidence" value="ECO:0007669"/>
    <property type="project" value="UniProtKB-ARBA"/>
</dbReference>